<dbReference type="PANTHER" id="PTHR30329">
    <property type="entry name" value="STATOR ELEMENT OF FLAGELLAR MOTOR COMPLEX"/>
    <property type="match status" value="1"/>
</dbReference>
<reference evidence="6 7" key="1">
    <citation type="submission" date="2014-09" db="EMBL/GenBank/DDBJ databases">
        <title>Whole Genome Shotgun of Flavobacterium aquatile LMG 4008.</title>
        <authorList>
            <person name="Gale A.N."/>
            <person name="Pipes S.E."/>
            <person name="Newman J.D."/>
        </authorList>
    </citation>
    <scope>NUCLEOTIDE SEQUENCE [LARGE SCALE GENOMIC DNA]</scope>
    <source>
        <strain evidence="6 7">LMG 4008</strain>
    </source>
</reference>
<proteinExistence type="predicted"/>
<evidence type="ECO:0000256" key="4">
    <source>
        <dbReference type="PROSITE-ProRule" id="PRU00473"/>
    </source>
</evidence>
<dbReference type="Pfam" id="PF00691">
    <property type="entry name" value="OmpA"/>
    <property type="match status" value="1"/>
</dbReference>
<evidence type="ECO:0000256" key="1">
    <source>
        <dbReference type="ARBA" id="ARBA00004442"/>
    </source>
</evidence>
<dbReference type="STRING" id="1453498.LG45_07865"/>
<keyword evidence="2 4" id="KW-0472">Membrane</keyword>
<keyword evidence="7" id="KW-1185">Reference proteome</keyword>
<dbReference type="AlphaFoldDB" id="A0A095SU64"/>
<protein>
    <submittedName>
        <fullName evidence="6">Membrane protein</fullName>
    </submittedName>
</protein>
<organism evidence="6 7">
    <name type="scientific">Flavobacterium aquatile LMG 4008 = ATCC 11947</name>
    <dbReference type="NCBI Taxonomy" id="1453498"/>
    <lineage>
        <taxon>Bacteria</taxon>
        <taxon>Pseudomonadati</taxon>
        <taxon>Bacteroidota</taxon>
        <taxon>Flavobacteriia</taxon>
        <taxon>Flavobacteriales</taxon>
        <taxon>Flavobacteriaceae</taxon>
        <taxon>Flavobacterium</taxon>
    </lineage>
</organism>
<sequence>MKKGTIYFLVSVFAFGTVFTSCEAVKNTNNTQRGAGIGAVAGGVLGAVLGNNLGKGGNGAMGAVLGGVIGGVAGGVIGNKMDKQAREIQTALPGAQVERVGEGIRLVLGENAVRFDTNKSTLTTAAKANLDKLVPVFQSYADTDIVIYGYTDITGKPEYNLTLSEQRAASVKAYLAGKGLNTSRINTTGLGIADPIATNDTPEGRSQNRRVEFAITANAKMVEEAKKEAGN</sequence>
<accession>A0A095SU64</accession>
<gene>
    <name evidence="6" type="ORF">LG45_07865</name>
</gene>
<dbReference type="PRINTS" id="PR01023">
    <property type="entry name" value="NAFLGMOTY"/>
</dbReference>
<evidence type="ECO:0000256" key="3">
    <source>
        <dbReference type="ARBA" id="ARBA00023237"/>
    </source>
</evidence>
<evidence type="ECO:0000256" key="2">
    <source>
        <dbReference type="ARBA" id="ARBA00023136"/>
    </source>
</evidence>
<dbReference type="Gene3D" id="3.30.1330.60">
    <property type="entry name" value="OmpA-like domain"/>
    <property type="match status" value="1"/>
</dbReference>
<dbReference type="CDD" id="cd07185">
    <property type="entry name" value="OmpA_C-like"/>
    <property type="match status" value="1"/>
</dbReference>
<keyword evidence="3" id="KW-0998">Cell outer membrane</keyword>
<evidence type="ECO:0000313" key="7">
    <source>
        <dbReference type="Proteomes" id="UP000029554"/>
    </source>
</evidence>
<dbReference type="PANTHER" id="PTHR30329:SF21">
    <property type="entry name" value="LIPOPROTEIN YIAD-RELATED"/>
    <property type="match status" value="1"/>
</dbReference>
<dbReference type="Proteomes" id="UP000029554">
    <property type="component" value="Unassembled WGS sequence"/>
</dbReference>
<dbReference type="InterPro" id="IPR050330">
    <property type="entry name" value="Bact_OuterMem_StrucFunc"/>
</dbReference>
<dbReference type="SUPFAM" id="SSF103088">
    <property type="entry name" value="OmpA-like"/>
    <property type="match status" value="1"/>
</dbReference>
<dbReference type="Pfam" id="PF13488">
    <property type="entry name" value="Gly-zipper_Omp"/>
    <property type="match status" value="1"/>
</dbReference>
<dbReference type="PRINTS" id="PR01021">
    <property type="entry name" value="OMPADOMAIN"/>
</dbReference>
<dbReference type="RefSeq" id="WP_035125863.1">
    <property type="nucleotide sequence ID" value="NZ_JRHH01000003.1"/>
</dbReference>
<evidence type="ECO:0000259" key="5">
    <source>
        <dbReference type="PROSITE" id="PS51123"/>
    </source>
</evidence>
<dbReference type="EMBL" id="JRHH01000003">
    <property type="protein sequence ID" value="KGD68201.1"/>
    <property type="molecule type" value="Genomic_DNA"/>
</dbReference>
<dbReference type="InterPro" id="IPR006664">
    <property type="entry name" value="OMP_bac"/>
</dbReference>
<dbReference type="InterPro" id="IPR036737">
    <property type="entry name" value="OmpA-like_sf"/>
</dbReference>
<dbReference type="eggNOG" id="COG2885">
    <property type="taxonomic scope" value="Bacteria"/>
</dbReference>
<dbReference type="PROSITE" id="PS51123">
    <property type="entry name" value="OMPA_2"/>
    <property type="match status" value="1"/>
</dbReference>
<feature type="domain" description="OmpA-like" evidence="5">
    <location>
        <begin position="102"/>
        <end position="219"/>
    </location>
</feature>
<comment type="subcellular location">
    <subcellularLocation>
        <location evidence="1">Cell outer membrane</location>
    </subcellularLocation>
</comment>
<dbReference type="PROSITE" id="PS51257">
    <property type="entry name" value="PROKAR_LIPOPROTEIN"/>
    <property type="match status" value="1"/>
</dbReference>
<dbReference type="InterPro" id="IPR006690">
    <property type="entry name" value="OMPA-like_CS"/>
</dbReference>
<dbReference type="PROSITE" id="PS01068">
    <property type="entry name" value="OMPA_1"/>
    <property type="match status" value="1"/>
</dbReference>
<name>A0A095SU64_9FLAO</name>
<dbReference type="OrthoDB" id="9782229at2"/>
<dbReference type="InterPro" id="IPR039567">
    <property type="entry name" value="Gly-zipper"/>
</dbReference>
<evidence type="ECO:0000313" key="6">
    <source>
        <dbReference type="EMBL" id="KGD68201.1"/>
    </source>
</evidence>
<dbReference type="InterPro" id="IPR006665">
    <property type="entry name" value="OmpA-like"/>
</dbReference>
<comment type="caution">
    <text evidence="6">The sequence shown here is derived from an EMBL/GenBank/DDBJ whole genome shotgun (WGS) entry which is preliminary data.</text>
</comment>
<dbReference type="GO" id="GO:0009279">
    <property type="term" value="C:cell outer membrane"/>
    <property type="evidence" value="ECO:0007669"/>
    <property type="project" value="UniProtKB-SubCell"/>
</dbReference>